<protein>
    <recommendedName>
        <fullName evidence="3">Flagellar protein FlgN</fullName>
    </recommendedName>
</protein>
<evidence type="ECO:0000313" key="2">
    <source>
        <dbReference type="Proteomes" id="UP000191905"/>
    </source>
</evidence>
<name>A0A1V8RV40_9HYPH</name>
<dbReference type="STRING" id="1873176.BFN67_11250"/>
<dbReference type="RefSeq" id="WP_080918185.1">
    <property type="nucleotide sequence ID" value="NZ_MDET01000003.1"/>
</dbReference>
<dbReference type="EMBL" id="MDET01000003">
    <property type="protein sequence ID" value="OQM77061.1"/>
    <property type="molecule type" value="Genomic_DNA"/>
</dbReference>
<dbReference type="AlphaFoldDB" id="A0A1V8RV40"/>
<proteinExistence type="predicted"/>
<reference evidence="1 2" key="1">
    <citation type="journal article" date="2016" name="Int. J. Syst. Evol. Microbiol.">
        <title>Pseudaminobacter manganicus sp. nov., isolated from sludge of a manganese mine.</title>
        <authorList>
            <person name="Li J."/>
            <person name="Huang J."/>
            <person name="Liao S."/>
            <person name="Wang G."/>
        </authorList>
    </citation>
    <scope>NUCLEOTIDE SEQUENCE [LARGE SCALE GENOMIC DNA]</scope>
    <source>
        <strain evidence="1 2">JH-7</strain>
    </source>
</reference>
<accession>A0A1V8RV40</accession>
<comment type="caution">
    <text evidence="1">The sequence shown here is derived from an EMBL/GenBank/DDBJ whole genome shotgun (WGS) entry which is preliminary data.</text>
</comment>
<evidence type="ECO:0000313" key="1">
    <source>
        <dbReference type="EMBL" id="OQM77061.1"/>
    </source>
</evidence>
<organism evidence="1 2">
    <name type="scientific">Manganibacter manganicus</name>
    <dbReference type="NCBI Taxonomy" id="1873176"/>
    <lineage>
        <taxon>Bacteria</taxon>
        <taxon>Pseudomonadati</taxon>
        <taxon>Pseudomonadota</taxon>
        <taxon>Alphaproteobacteria</taxon>
        <taxon>Hyphomicrobiales</taxon>
        <taxon>Phyllobacteriaceae</taxon>
        <taxon>Manganibacter</taxon>
    </lineage>
</organism>
<gene>
    <name evidence="1" type="ORF">BFN67_11250</name>
</gene>
<evidence type="ECO:0008006" key="3">
    <source>
        <dbReference type="Google" id="ProtNLM"/>
    </source>
</evidence>
<dbReference type="Proteomes" id="UP000191905">
    <property type="component" value="Unassembled WGS sequence"/>
</dbReference>
<dbReference type="OrthoDB" id="8294122at2"/>
<sequence>MSDQATISENLPARTGVDPHLTAARRPASLASIIGRIEQAIDEETVGLRSDPHFDLRASNTRKSRCLYELNRAIKGANLAEMAVGHRESLTRLREKLARNEAAILAHLSAVGEVAALLKNVIQTAEADGTYSASECGWAQG</sequence>
<keyword evidence="2" id="KW-1185">Reference proteome</keyword>